<evidence type="ECO:0000256" key="6">
    <source>
        <dbReference type="ARBA" id="ARBA00023136"/>
    </source>
</evidence>
<keyword evidence="2" id="KW-0328">Glycosyltransferase</keyword>
<name>A0A068UBU4_COFCA</name>
<dbReference type="Pfam" id="PF03552">
    <property type="entry name" value="Cellulose_synt"/>
    <property type="match status" value="3"/>
</dbReference>
<dbReference type="PhylomeDB" id="A0A068UBU4"/>
<dbReference type="InterPro" id="IPR005150">
    <property type="entry name" value="Cellulose_synth"/>
</dbReference>
<dbReference type="EMBL" id="HG739101">
    <property type="protein sequence ID" value="CDP05649.1"/>
    <property type="molecule type" value="Genomic_DNA"/>
</dbReference>
<reference evidence="12" key="1">
    <citation type="journal article" date="2014" name="Science">
        <title>The coffee genome provides insight into the convergent evolution of caffeine biosynthesis.</title>
        <authorList>
            <person name="Denoeud F."/>
            <person name="Carretero-Paulet L."/>
            <person name="Dereeper A."/>
            <person name="Droc G."/>
            <person name="Guyot R."/>
            <person name="Pietrella M."/>
            <person name="Zheng C."/>
            <person name="Alberti A."/>
            <person name="Anthony F."/>
            <person name="Aprea G."/>
            <person name="Aury J.M."/>
            <person name="Bento P."/>
            <person name="Bernard M."/>
            <person name="Bocs S."/>
            <person name="Campa C."/>
            <person name="Cenci A."/>
            <person name="Combes M.C."/>
            <person name="Crouzillat D."/>
            <person name="Da Silva C."/>
            <person name="Daddiego L."/>
            <person name="De Bellis F."/>
            <person name="Dussert S."/>
            <person name="Garsmeur O."/>
            <person name="Gayraud T."/>
            <person name="Guignon V."/>
            <person name="Jahn K."/>
            <person name="Jamilloux V."/>
            <person name="Joet T."/>
            <person name="Labadie K."/>
            <person name="Lan T."/>
            <person name="Leclercq J."/>
            <person name="Lepelley M."/>
            <person name="Leroy T."/>
            <person name="Li L.T."/>
            <person name="Librado P."/>
            <person name="Lopez L."/>
            <person name="Munoz A."/>
            <person name="Noel B."/>
            <person name="Pallavicini A."/>
            <person name="Perrotta G."/>
            <person name="Poncet V."/>
            <person name="Pot D."/>
            <person name="Priyono X."/>
            <person name="Rigoreau M."/>
            <person name="Rouard M."/>
            <person name="Rozas J."/>
            <person name="Tranchant-Dubreuil C."/>
            <person name="VanBuren R."/>
            <person name="Zhang Q."/>
            <person name="Andrade A.C."/>
            <person name="Argout X."/>
            <person name="Bertrand B."/>
            <person name="de Kochko A."/>
            <person name="Graziosi G."/>
            <person name="Henry R.J."/>
            <person name="Jayarama X."/>
            <person name="Ming R."/>
            <person name="Nagai C."/>
            <person name="Rounsley S."/>
            <person name="Sankoff D."/>
            <person name="Giuliano G."/>
            <person name="Albert V.A."/>
            <person name="Wincker P."/>
            <person name="Lashermes P."/>
        </authorList>
    </citation>
    <scope>NUCLEOTIDE SEQUENCE [LARGE SCALE GENOMIC DNA]</scope>
    <source>
        <strain evidence="12">cv. DH200-94</strain>
    </source>
</reference>
<dbReference type="GO" id="GO:0030244">
    <property type="term" value="P:cellulose biosynthetic process"/>
    <property type="evidence" value="ECO:0007669"/>
    <property type="project" value="InterPro"/>
</dbReference>
<evidence type="ECO:0000256" key="8">
    <source>
        <dbReference type="PIRSR" id="PIRSR605150-2"/>
    </source>
</evidence>
<evidence type="ECO:0000256" key="2">
    <source>
        <dbReference type="ARBA" id="ARBA00022676"/>
    </source>
</evidence>
<protein>
    <recommendedName>
        <fullName evidence="13">Cellulose synthase</fullName>
    </recommendedName>
</protein>
<feature type="binding site" evidence="9">
    <location>
        <position position="147"/>
    </location>
    <ligand>
        <name>Mn(2+)</name>
        <dbReference type="ChEBI" id="CHEBI:29035"/>
    </ligand>
</feature>
<dbReference type="Proteomes" id="UP000295252">
    <property type="component" value="Chromosome XI"/>
</dbReference>
<dbReference type="GO" id="GO:0012505">
    <property type="term" value="C:endomembrane system"/>
    <property type="evidence" value="ECO:0007669"/>
    <property type="project" value="UniProtKB-SubCell"/>
</dbReference>
<evidence type="ECO:0000256" key="3">
    <source>
        <dbReference type="ARBA" id="ARBA00022679"/>
    </source>
</evidence>
<feature type="binding site" evidence="8">
    <location>
        <position position="122"/>
    </location>
    <ligand>
        <name>UDP-alpha-D-glucose</name>
        <dbReference type="ChEBI" id="CHEBI:58885"/>
    </ligand>
</feature>
<dbReference type="GO" id="GO:0071555">
    <property type="term" value="P:cell wall organization"/>
    <property type="evidence" value="ECO:0007669"/>
    <property type="project" value="UniProtKB-KW"/>
</dbReference>
<dbReference type="AlphaFoldDB" id="A0A068UBU4"/>
<evidence type="ECO:0000256" key="10">
    <source>
        <dbReference type="SAM" id="Phobius"/>
    </source>
</evidence>
<evidence type="ECO:0000313" key="11">
    <source>
        <dbReference type="EMBL" id="CDP05649.1"/>
    </source>
</evidence>
<keyword evidence="4 10" id="KW-0812">Transmembrane</keyword>
<evidence type="ECO:0000256" key="5">
    <source>
        <dbReference type="ARBA" id="ARBA00022989"/>
    </source>
</evidence>
<dbReference type="STRING" id="49390.A0A068UBU4"/>
<proteinExistence type="predicted"/>
<keyword evidence="7" id="KW-0961">Cell wall biogenesis/degradation</keyword>
<evidence type="ECO:0000256" key="7">
    <source>
        <dbReference type="ARBA" id="ARBA00023316"/>
    </source>
</evidence>
<dbReference type="Gene3D" id="3.90.550.10">
    <property type="entry name" value="Spore Coat Polysaccharide Biosynthesis Protein SpsA, Chain A"/>
    <property type="match status" value="1"/>
</dbReference>
<accession>A0A068UBU4</accession>
<dbReference type="PANTHER" id="PTHR13301">
    <property type="entry name" value="X-BOX TRANSCRIPTION FACTOR-RELATED"/>
    <property type="match status" value="1"/>
</dbReference>
<dbReference type="OrthoDB" id="72851at2759"/>
<dbReference type="OMA" id="PARTCNC"/>
<dbReference type="GO" id="GO:0016020">
    <property type="term" value="C:membrane"/>
    <property type="evidence" value="ECO:0007669"/>
    <property type="project" value="InterPro"/>
</dbReference>
<evidence type="ECO:0008006" key="13">
    <source>
        <dbReference type="Google" id="ProtNLM"/>
    </source>
</evidence>
<gene>
    <name evidence="11" type="ORF">GSCOC_T00020827001</name>
</gene>
<keyword evidence="5 10" id="KW-1133">Transmembrane helix</keyword>
<feature type="transmembrane region" description="Helical" evidence="10">
    <location>
        <begin position="298"/>
        <end position="319"/>
    </location>
</feature>
<dbReference type="GO" id="GO:0016760">
    <property type="term" value="F:cellulose synthase (UDP-forming) activity"/>
    <property type="evidence" value="ECO:0007669"/>
    <property type="project" value="InterPro"/>
</dbReference>
<evidence type="ECO:0000256" key="4">
    <source>
        <dbReference type="ARBA" id="ARBA00022692"/>
    </source>
</evidence>
<keyword evidence="3" id="KW-0808">Transferase</keyword>
<organism evidence="11 12">
    <name type="scientific">Coffea canephora</name>
    <name type="common">Robusta coffee</name>
    <dbReference type="NCBI Taxonomy" id="49390"/>
    <lineage>
        <taxon>Eukaryota</taxon>
        <taxon>Viridiplantae</taxon>
        <taxon>Streptophyta</taxon>
        <taxon>Embryophyta</taxon>
        <taxon>Tracheophyta</taxon>
        <taxon>Spermatophyta</taxon>
        <taxon>Magnoliopsida</taxon>
        <taxon>eudicotyledons</taxon>
        <taxon>Gunneridae</taxon>
        <taxon>Pentapetalae</taxon>
        <taxon>asterids</taxon>
        <taxon>lamiids</taxon>
        <taxon>Gentianales</taxon>
        <taxon>Rubiaceae</taxon>
        <taxon>Ixoroideae</taxon>
        <taxon>Gardenieae complex</taxon>
        <taxon>Bertiereae - Coffeeae clade</taxon>
        <taxon>Coffeeae</taxon>
        <taxon>Coffea</taxon>
    </lineage>
</organism>
<feature type="binding site" evidence="9">
    <location>
        <position position="123"/>
    </location>
    <ligand>
        <name>Mn(2+)</name>
        <dbReference type="ChEBI" id="CHEBI:29035"/>
    </ligand>
</feature>
<feature type="transmembrane region" description="Helical" evidence="10">
    <location>
        <begin position="331"/>
        <end position="351"/>
    </location>
</feature>
<evidence type="ECO:0000313" key="12">
    <source>
        <dbReference type="Proteomes" id="UP000295252"/>
    </source>
</evidence>
<evidence type="ECO:0000256" key="1">
    <source>
        <dbReference type="ARBA" id="ARBA00004127"/>
    </source>
</evidence>
<dbReference type="InterPro" id="IPR029044">
    <property type="entry name" value="Nucleotide-diphossugar_trans"/>
</dbReference>
<evidence type="ECO:0000256" key="9">
    <source>
        <dbReference type="PIRSR" id="PIRSR605150-3"/>
    </source>
</evidence>
<dbReference type="Gramene" id="CDP05649">
    <property type="protein sequence ID" value="CDP05649"/>
    <property type="gene ID" value="GSCOC_T00020827001"/>
</dbReference>
<sequence length="373" mass="42674">MVPFCKKFNIEPRTPEWYFAQKIDYLKDKIQPSFVRERRVMKREYEEFKVRLNVLVAKAQKVPEKGWTMPDGTPWPGNSVRDHPGMIQVFVGQSSGDDMYTNKLPQLVYVSREKKPGFNYHKKVGPTNALVRVSAILSNAIYLLILDCDHYINNSKVQFPQRFDGIDTNDRYANRNTVFFDINMKGLDGIQGPIYVGTGCVFRRLALYGYDAPKKNKSPARTCNCSTEWCWSRLCAGHKKIKKKRKAKSETNVHAMEGLKEGAEVDYFSNPTNYTLDHKPDWVIVGVSRAINNGYDSWGPLLGKVFFAIWVIVHLYPFLKGLLGRQNRTSTTIVVLSLLVASLFSLLWVHIDLFLANSNGPVLEEYGIDCEKL</sequence>
<keyword evidence="6 10" id="KW-0472">Membrane</keyword>
<dbReference type="InParanoid" id="A0A068UBU4"/>
<keyword evidence="12" id="KW-1185">Reference proteome</keyword>
<comment type="subcellular location">
    <subcellularLocation>
        <location evidence="1">Endomembrane system</location>
        <topology evidence="1">Multi-pass membrane protein</topology>
    </subcellularLocation>
</comment>